<dbReference type="Gene3D" id="3.30.460.10">
    <property type="entry name" value="Beta Polymerase, domain 2"/>
    <property type="match status" value="1"/>
</dbReference>
<dbReference type="InterPro" id="IPR007344">
    <property type="entry name" value="GrpB/CoaE"/>
</dbReference>
<accession>A0A5C4SW09</accession>
<dbReference type="OrthoDB" id="9799092at2"/>
<dbReference type="AlphaFoldDB" id="A0A5C4SW09"/>
<keyword evidence="2" id="KW-1185">Reference proteome</keyword>
<dbReference type="PANTHER" id="PTHR34822:SF1">
    <property type="entry name" value="GRPB FAMILY PROTEIN"/>
    <property type="match status" value="1"/>
</dbReference>
<comment type="caution">
    <text evidence="1">The sequence shown here is derived from an EMBL/GenBank/DDBJ whole genome shotgun (WGS) entry which is preliminary data.</text>
</comment>
<dbReference type="PANTHER" id="PTHR34822">
    <property type="entry name" value="GRPB DOMAIN PROTEIN (AFU_ORTHOLOGUE AFUA_1G01530)"/>
    <property type="match status" value="1"/>
</dbReference>
<dbReference type="Proteomes" id="UP000307943">
    <property type="component" value="Unassembled WGS sequence"/>
</dbReference>
<evidence type="ECO:0000313" key="1">
    <source>
        <dbReference type="EMBL" id="TNJ55058.1"/>
    </source>
</evidence>
<reference evidence="1 2" key="1">
    <citation type="submission" date="2019-05" db="EMBL/GenBank/DDBJ databases">
        <title>We sequenced the genome of Paenibacillus hemerocallicola KCTC 33185 for further insight into its adaptation and study the phylogeny of Paenibacillus.</title>
        <authorList>
            <person name="Narsing Rao M.P."/>
        </authorList>
    </citation>
    <scope>NUCLEOTIDE SEQUENCE [LARGE SCALE GENOMIC DNA]</scope>
    <source>
        <strain evidence="1 2">KCTC 33185</strain>
    </source>
</reference>
<dbReference type="RefSeq" id="WP_139607822.1">
    <property type="nucleotide sequence ID" value="NZ_VDCQ01000120.1"/>
</dbReference>
<proteinExistence type="predicted"/>
<dbReference type="InterPro" id="IPR043519">
    <property type="entry name" value="NT_sf"/>
</dbReference>
<protein>
    <submittedName>
        <fullName evidence="1">GrpB family protein</fullName>
    </submittedName>
</protein>
<organism evidence="1 2">
    <name type="scientific">Paenibacillus hemerocallicola</name>
    <dbReference type="NCBI Taxonomy" id="1172614"/>
    <lineage>
        <taxon>Bacteria</taxon>
        <taxon>Bacillati</taxon>
        <taxon>Bacillota</taxon>
        <taxon>Bacilli</taxon>
        <taxon>Bacillales</taxon>
        <taxon>Paenibacillaceae</taxon>
        <taxon>Paenibacillus</taxon>
    </lineage>
</organism>
<sequence>MGIDEIISVIPYDEKWIALFQNEKINLLKAFGDDAIDIQHFGSTSVHGMFAKPIIDVLIGVKTLELSNSVTNKLTQLGYEGFGETGVKGRLYFRKRQEHAYNLAVVIWNGEQWVNNLLIRNYLRENPHVAKQYCERKLDAIKKGYTTLLSYSDEKADYVSKLLDQAKKSIG</sequence>
<name>A0A5C4SW09_9BACL</name>
<gene>
    <name evidence="1" type="ORF">FE784_39655</name>
</gene>
<dbReference type="SUPFAM" id="SSF81301">
    <property type="entry name" value="Nucleotidyltransferase"/>
    <property type="match status" value="1"/>
</dbReference>
<dbReference type="EMBL" id="VDCQ01000120">
    <property type="protein sequence ID" value="TNJ55058.1"/>
    <property type="molecule type" value="Genomic_DNA"/>
</dbReference>
<evidence type="ECO:0000313" key="2">
    <source>
        <dbReference type="Proteomes" id="UP000307943"/>
    </source>
</evidence>
<dbReference type="Pfam" id="PF04229">
    <property type="entry name" value="GrpB"/>
    <property type="match status" value="1"/>
</dbReference>